<dbReference type="PANTHER" id="PTHR12526">
    <property type="entry name" value="GLYCOSYLTRANSFERASE"/>
    <property type="match status" value="1"/>
</dbReference>
<protein>
    <submittedName>
        <fullName evidence="2">Glycosyltransferase involved in cell wall biosynthesis</fullName>
    </submittedName>
</protein>
<reference evidence="2 3" key="1">
    <citation type="submission" date="2020-08" db="EMBL/GenBank/DDBJ databases">
        <title>Genomic Encyclopedia of Type Strains, Phase IV (KMG-IV): sequencing the most valuable type-strain genomes for metagenomic binning, comparative biology and taxonomic classification.</title>
        <authorList>
            <person name="Goeker M."/>
        </authorList>
    </citation>
    <scope>NUCLEOTIDE SEQUENCE [LARGE SCALE GENOMIC DNA]</scope>
    <source>
        <strain evidence="2 3">DSM 22368</strain>
    </source>
</reference>
<evidence type="ECO:0000259" key="1">
    <source>
        <dbReference type="Pfam" id="PF13439"/>
    </source>
</evidence>
<evidence type="ECO:0000313" key="2">
    <source>
        <dbReference type="EMBL" id="MBB6522403.1"/>
    </source>
</evidence>
<dbReference type="InParanoid" id="A0A7X0JUB3"/>
<keyword evidence="3" id="KW-1185">Reference proteome</keyword>
<dbReference type="Pfam" id="PF13439">
    <property type="entry name" value="Glyco_transf_4"/>
    <property type="match status" value="1"/>
</dbReference>
<dbReference type="Pfam" id="PF13692">
    <property type="entry name" value="Glyco_trans_1_4"/>
    <property type="match status" value="1"/>
</dbReference>
<gene>
    <name evidence="2" type="ORF">HNR48_002688</name>
</gene>
<dbReference type="AlphaFoldDB" id="A0A7X0JUB3"/>
<comment type="caution">
    <text evidence="2">The sequence shown here is derived from an EMBL/GenBank/DDBJ whole genome shotgun (WGS) entry which is preliminary data.</text>
</comment>
<name>A0A7X0JUB3_9GAMM</name>
<proteinExistence type="predicted"/>
<evidence type="ECO:0000313" key="3">
    <source>
        <dbReference type="Proteomes" id="UP000528457"/>
    </source>
</evidence>
<dbReference type="GO" id="GO:0016757">
    <property type="term" value="F:glycosyltransferase activity"/>
    <property type="evidence" value="ECO:0007669"/>
    <property type="project" value="UniProtKB-ARBA"/>
</dbReference>
<accession>A0A7X0JUB3</accession>
<organism evidence="2 3">
    <name type="scientific">Pseudoteredinibacter isoporae</name>
    <dbReference type="NCBI Taxonomy" id="570281"/>
    <lineage>
        <taxon>Bacteria</taxon>
        <taxon>Pseudomonadati</taxon>
        <taxon>Pseudomonadota</taxon>
        <taxon>Gammaproteobacteria</taxon>
        <taxon>Cellvibrionales</taxon>
        <taxon>Cellvibrionaceae</taxon>
        <taxon>Pseudoteredinibacter</taxon>
    </lineage>
</organism>
<dbReference type="PANTHER" id="PTHR12526:SF630">
    <property type="entry name" value="GLYCOSYLTRANSFERASE"/>
    <property type="match status" value="1"/>
</dbReference>
<sequence length="344" mass="37124">MRICEILASTGEGGLEKHMLDLCNTMAGLGHDVHVIVDPYFASRFDSAVQVHSLNMGRSRNNPMLLWQLHKLIKSINPDVVHAQANKAASLLSRIKGFLKLPSVGTIHNQKSKSAMFSSLDGVIGVSQGACSVVNNANKRCVYNGVTLESQLDRDSAREKLLAMSDASGERPVAVALARLVEVKRIDLLLQAWEDMPADLLILGDGPLMATLKEQAAPLIEKGNVHFCGFVKDAAMLLPGADFMVISSDREGFPYSMVEALCAGVPVISTEVAAAREMLPASLRVALGDAEGLAAKIAHFLATPEAYQEDLDALFEKARAQLNVEYMTKETVAFLESVTAQANH</sequence>
<feature type="domain" description="Glycosyltransferase subfamily 4-like N-terminal" evidence="1">
    <location>
        <begin position="13"/>
        <end position="148"/>
    </location>
</feature>
<keyword evidence="2" id="KW-0808">Transferase</keyword>
<dbReference type="Proteomes" id="UP000528457">
    <property type="component" value="Unassembled WGS sequence"/>
</dbReference>
<dbReference type="EMBL" id="JACHHT010000002">
    <property type="protein sequence ID" value="MBB6522403.1"/>
    <property type="molecule type" value="Genomic_DNA"/>
</dbReference>
<dbReference type="SUPFAM" id="SSF53756">
    <property type="entry name" value="UDP-Glycosyltransferase/glycogen phosphorylase"/>
    <property type="match status" value="1"/>
</dbReference>
<dbReference type="CDD" id="cd03811">
    <property type="entry name" value="GT4_GT28_WabH-like"/>
    <property type="match status" value="1"/>
</dbReference>
<dbReference type="Gene3D" id="3.40.50.2000">
    <property type="entry name" value="Glycogen Phosphorylase B"/>
    <property type="match status" value="2"/>
</dbReference>
<dbReference type="InterPro" id="IPR028098">
    <property type="entry name" value="Glyco_trans_4-like_N"/>
</dbReference>
<dbReference type="RefSeq" id="WP_166845944.1">
    <property type="nucleotide sequence ID" value="NZ_JAAONY010000002.1"/>
</dbReference>